<dbReference type="GO" id="GO:0004673">
    <property type="term" value="F:protein histidine kinase activity"/>
    <property type="evidence" value="ECO:0007669"/>
    <property type="project" value="UniProtKB-EC"/>
</dbReference>
<name>A0A4V6WRG8_9SPHN</name>
<dbReference type="PANTHER" id="PTHR41523">
    <property type="entry name" value="TWO-COMPONENT SYSTEM SENSOR PROTEIN"/>
    <property type="match status" value="1"/>
</dbReference>
<dbReference type="InterPro" id="IPR036890">
    <property type="entry name" value="HATPase_C_sf"/>
</dbReference>
<dbReference type="PANTHER" id="PTHR41523:SF7">
    <property type="entry name" value="HISTIDINE KINASE"/>
    <property type="match status" value="1"/>
</dbReference>
<dbReference type="InterPro" id="IPR029016">
    <property type="entry name" value="GAF-like_dom_sf"/>
</dbReference>
<dbReference type="Pfam" id="PF07536">
    <property type="entry name" value="HWE_HK"/>
    <property type="match status" value="1"/>
</dbReference>
<evidence type="ECO:0000256" key="7">
    <source>
        <dbReference type="ARBA" id="ARBA00022840"/>
    </source>
</evidence>
<dbReference type="Gene3D" id="3.30.450.40">
    <property type="match status" value="1"/>
</dbReference>
<evidence type="ECO:0000256" key="3">
    <source>
        <dbReference type="ARBA" id="ARBA00022553"/>
    </source>
</evidence>
<protein>
    <recommendedName>
        <fullName evidence="2">histidine kinase</fullName>
        <ecNumber evidence="2">2.7.13.3</ecNumber>
    </recommendedName>
</protein>
<keyword evidence="5" id="KW-0547">Nucleotide-binding</keyword>
<dbReference type="AlphaFoldDB" id="A0A4V6WRG8"/>
<organism evidence="9 10">
    <name type="scientific">Sphingomonas baiyangensis</name>
    <dbReference type="NCBI Taxonomy" id="2572576"/>
    <lineage>
        <taxon>Bacteria</taxon>
        <taxon>Pseudomonadati</taxon>
        <taxon>Pseudomonadota</taxon>
        <taxon>Alphaproteobacteria</taxon>
        <taxon>Sphingomonadales</taxon>
        <taxon>Sphingomonadaceae</taxon>
        <taxon>Sphingomonas</taxon>
    </lineage>
</organism>
<comment type="caution">
    <text evidence="9">The sequence shown here is derived from an EMBL/GenBank/DDBJ whole genome shotgun (WGS) entry which is preliminary data.</text>
</comment>
<evidence type="ECO:0000256" key="1">
    <source>
        <dbReference type="ARBA" id="ARBA00000085"/>
    </source>
</evidence>
<dbReference type="InterPro" id="IPR011102">
    <property type="entry name" value="Sig_transdc_His_kinase_HWE"/>
</dbReference>
<keyword evidence="3" id="KW-0597">Phosphoprotein</keyword>
<evidence type="ECO:0000256" key="5">
    <source>
        <dbReference type="ARBA" id="ARBA00022741"/>
    </source>
</evidence>
<dbReference type="SUPFAM" id="SSF55874">
    <property type="entry name" value="ATPase domain of HSP90 chaperone/DNA topoisomerase II/histidine kinase"/>
    <property type="match status" value="1"/>
</dbReference>
<proteinExistence type="predicted"/>
<keyword evidence="6" id="KW-0418">Kinase</keyword>
<dbReference type="Gene3D" id="3.30.565.10">
    <property type="entry name" value="Histidine kinase-like ATPase, C-terminal domain"/>
    <property type="match status" value="1"/>
</dbReference>
<dbReference type="InterPro" id="IPR003018">
    <property type="entry name" value="GAF"/>
</dbReference>
<keyword evidence="10" id="KW-1185">Reference proteome</keyword>
<gene>
    <name evidence="9" type="ORF">FBR43_10380</name>
</gene>
<feature type="domain" description="Signal transduction histidine kinase HWE region" evidence="8">
    <location>
        <begin position="227"/>
        <end position="306"/>
    </location>
</feature>
<evidence type="ECO:0000256" key="2">
    <source>
        <dbReference type="ARBA" id="ARBA00012438"/>
    </source>
</evidence>
<dbReference type="OrthoDB" id="9760752at2"/>
<keyword evidence="4" id="KW-0808">Transferase</keyword>
<evidence type="ECO:0000259" key="8">
    <source>
        <dbReference type="SMART" id="SM00911"/>
    </source>
</evidence>
<sequence length="410" mass="44444">MIAAHVCAVPIALVSLLDLDRQWFKAHHGIEVRETSIEQSVCRLEIEHPALLEIEDLTADPRTCDNPLVTGERAFRFYAGAPLILRDGNVVGRLCMIDTVARPGGLDAEQRRLLEALARQVSDHLELHRLARQSERRAALQAALAGLDAQLQAVGDFDAMTKSAIAVAAAPLGLEGEHGGWDAFAAVARPHAERRDEQWFVQSVGDRLAAAIARRRADELQAMLNGEIGHRLKNMLSMVQSIATQTLRGVPDRAPVIEFERRLMALSAAHGALFERDWQPAGLDAVAHAVLGVWGFGERIALGGPAVVLGARAALTFSLVLHEMMTNAVKYGALSNDNGRVAVTWRVDDGRLVLAWRETGGPCVRPPARRGFGSRLIGLGLIGEGGVAIRYPVHGVEAEFETAIDRLTEA</sequence>
<dbReference type="EC" id="2.7.13.3" evidence="2"/>
<dbReference type="Proteomes" id="UP000309138">
    <property type="component" value="Unassembled WGS sequence"/>
</dbReference>
<keyword evidence="7" id="KW-0067">ATP-binding</keyword>
<evidence type="ECO:0000256" key="6">
    <source>
        <dbReference type="ARBA" id="ARBA00022777"/>
    </source>
</evidence>
<evidence type="ECO:0000313" key="9">
    <source>
        <dbReference type="EMBL" id="TKD52228.1"/>
    </source>
</evidence>
<dbReference type="SMART" id="SM00911">
    <property type="entry name" value="HWE_HK"/>
    <property type="match status" value="1"/>
</dbReference>
<dbReference type="EMBL" id="SWKR01000002">
    <property type="protein sequence ID" value="TKD52228.1"/>
    <property type="molecule type" value="Genomic_DNA"/>
</dbReference>
<dbReference type="SUPFAM" id="SSF55781">
    <property type="entry name" value="GAF domain-like"/>
    <property type="match status" value="1"/>
</dbReference>
<accession>A0A4V6WRG8</accession>
<dbReference type="GO" id="GO:0005524">
    <property type="term" value="F:ATP binding"/>
    <property type="evidence" value="ECO:0007669"/>
    <property type="project" value="UniProtKB-KW"/>
</dbReference>
<evidence type="ECO:0000256" key="4">
    <source>
        <dbReference type="ARBA" id="ARBA00022679"/>
    </source>
</evidence>
<reference evidence="9 10" key="1">
    <citation type="submission" date="2019-04" db="EMBL/GenBank/DDBJ databases">
        <authorList>
            <person name="Yang Y."/>
            <person name="Wei D."/>
        </authorList>
    </citation>
    <scope>NUCLEOTIDE SEQUENCE [LARGE SCALE GENOMIC DNA]</scope>
    <source>
        <strain evidence="9 10">L-1-4w-11</strain>
    </source>
</reference>
<dbReference type="Pfam" id="PF01590">
    <property type="entry name" value="GAF"/>
    <property type="match status" value="1"/>
</dbReference>
<evidence type="ECO:0000313" key="10">
    <source>
        <dbReference type="Proteomes" id="UP000309138"/>
    </source>
</evidence>
<comment type="catalytic activity">
    <reaction evidence="1">
        <text>ATP + protein L-histidine = ADP + protein N-phospho-L-histidine.</text>
        <dbReference type="EC" id="2.7.13.3"/>
    </reaction>
</comment>